<comment type="catalytic activity">
    <reaction evidence="1">
        <text>(4aS,6R)-4a-hydroxy-L-erythro-5,6,7,8-tetrahydrobiopterin = (6R)-L-erythro-6,7-dihydrobiopterin + H2O</text>
        <dbReference type="Rhea" id="RHEA:11920"/>
        <dbReference type="ChEBI" id="CHEBI:15377"/>
        <dbReference type="ChEBI" id="CHEBI:15642"/>
        <dbReference type="ChEBI" id="CHEBI:43120"/>
        <dbReference type="EC" id="4.2.1.96"/>
    </reaction>
</comment>
<dbReference type="Proteomes" id="UP001385951">
    <property type="component" value="Unassembled WGS sequence"/>
</dbReference>
<dbReference type="SUPFAM" id="SSF55248">
    <property type="entry name" value="PCD-like"/>
    <property type="match status" value="1"/>
</dbReference>
<dbReference type="EMBL" id="JASBNA010000004">
    <property type="protein sequence ID" value="KAK7692466.1"/>
    <property type="molecule type" value="Genomic_DNA"/>
</dbReference>
<keyword evidence="4" id="KW-0456">Lyase</keyword>
<reference evidence="6 7" key="1">
    <citation type="submission" date="2022-09" db="EMBL/GenBank/DDBJ databases">
        <authorList>
            <person name="Palmer J.M."/>
        </authorList>
    </citation>
    <scope>NUCLEOTIDE SEQUENCE [LARGE SCALE GENOMIC DNA]</scope>
    <source>
        <strain evidence="6 7">DSM 7382</strain>
    </source>
</reference>
<feature type="region of interest" description="Disordered" evidence="5">
    <location>
        <begin position="33"/>
        <end position="67"/>
    </location>
</feature>
<dbReference type="EC" id="4.2.1.96" evidence="3"/>
<comment type="similarity">
    <text evidence="2">Belongs to the pterin-4-alpha-carbinolamine dehydratase family.</text>
</comment>
<dbReference type="InterPro" id="IPR001533">
    <property type="entry name" value="Pterin_deHydtase"/>
</dbReference>
<evidence type="ECO:0000313" key="6">
    <source>
        <dbReference type="EMBL" id="KAK7692466.1"/>
    </source>
</evidence>
<feature type="region of interest" description="Disordered" evidence="5">
    <location>
        <begin position="83"/>
        <end position="134"/>
    </location>
</feature>
<dbReference type="InterPro" id="IPR036428">
    <property type="entry name" value="PCD_sf"/>
</dbReference>
<accession>A0AAW0GGD4</accession>
<sequence>MSSAAFLRRVSLCSRYHAAPPRLTNARKLLSNHPHSRQASSATQLKYGSEENPIDVSSHGEYEQDQSDPEALYALDDPDAFMNQGLHELDPRRKRLEYRGKPRDNTPKWYDPMSSPSIKSGSPYEPEEYLNQQLPSLPDKPKYPCPHLVDEEVEQYLFPLYARLWSLTRCEIEWNGVPRTPFMLSKTIEFPTFSSGLEFVKDIEQKIEEEQHHPKIIIDGTRITISTHTHSAIIPDVSPQERTSPYRKFPGVTLRDTRLATEVELVLERHIFVNSNISSVPIPSGQHPISILEYSGYRIPSPETSFVGEEYEPAPSDISDMLSALPLHSFVDHESHLSDIPAEVGKFSIRVWRGETINKPVNKLKCQACGGKHALPTCKERHLIQPKGPCKLCDGNHWLVDCPLYVRGKPKML</sequence>
<dbReference type="Gene3D" id="3.30.1360.20">
    <property type="entry name" value="Transcriptional coactivator/pterin dehydratase"/>
    <property type="match status" value="1"/>
</dbReference>
<comment type="caution">
    <text evidence="6">The sequence shown here is derived from an EMBL/GenBank/DDBJ whole genome shotgun (WGS) entry which is preliminary data.</text>
</comment>
<name>A0AAW0GGD4_9APHY</name>
<organism evidence="6 7">
    <name type="scientific">Cerrena zonata</name>
    <dbReference type="NCBI Taxonomy" id="2478898"/>
    <lineage>
        <taxon>Eukaryota</taxon>
        <taxon>Fungi</taxon>
        <taxon>Dikarya</taxon>
        <taxon>Basidiomycota</taxon>
        <taxon>Agaricomycotina</taxon>
        <taxon>Agaricomycetes</taxon>
        <taxon>Polyporales</taxon>
        <taxon>Cerrenaceae</taxon>
        <taxon>Cerrena</taxon>
    </lineage>
</organism>
<evidence type="ECO:0000256" key="5">
    <source>
        <dbReference type="SAM" id="MobiDB-lite"/>
    </source>
</evidence>
<evidence type="ECO:0000256" key="4">
    <source>
        <dbReference type="ARBA" id="ARBA00023239"/>
    </source>
</evidence>
<dbReference type="GO" id="GO:0006729">
    <property type="term" value="P:tetrahydrobiopterin biosynthetic process"/>
    <property type="evidence" value="ECO:0007669"/>
    <property type="project" value="InterPro"/>
</dbReference>
<protein>
    <recommendedName>
        <fullName evidence="3">4a-hydroxytetrahydrobiopterin dehydratase</fullName>
        <ecNumber evidence="3">4.2.1.96</ecNumber>
    </recommendedName>
</protein>
<dbReference type="AlphaFoldDB" id="A0AAW0GGD4"/>
<keyword evidence="7" id="KW-1185">Reference proteome</keyword>
<evidence type="ECO:0000313" key="7">
    <source>
        <dbReference type="Proteomes" id="UP001385951"/>
    </source>
</evidence>
<evidence type="ECO:0000256" key="2">
    <source>
        <dbReference type="ARBA" id="ARBA00006472"/>
    </source>
</evidence>
<feature type="compositionally biased region" description="Polar residues" evidence="5">
    <location>
        <begin position="37"/>
        <end position="46"/>
    </location>
</feature>
<feature type="compositionally biased region" description="Basic and acidic residues" evidence="5">
    <location>
        <begin position="87"/>
        <end position="106"/>
    </location>
</feature>
<evidence type="ECO:0000256" key="1">
    <source>
        <dbReference type="ARBA" id="ARBA00001554"/>
    </source>
</evidence>
<proteinExistence type="inferred from homology"/>
<evidence type="ECO:0000256" key="3">
    <source>
        <dbReference type="ARBA" id="ARBA00013252"/>
    </source>
</evidence>
<gene>
    <name evidence="6" type="ORF">QCA50_004091</name>
</gene>
<dbReference type="Pfam" id="PF01329">
    <property type="entry name" value="Pterin_4a"/>
    <property type="match status" value="1"/>
</dbReference>
<dbReference type="GO" id="GO:0008124">
    <property type="term" value="F:4-alpha-hydroxytetrahydrobiopterin dehydratase activity"/>
    <property type="evidence" value="ECO:0007669"/>
    <property type="project" value="UniProtKB-EC"/>
</dbReference>